<dbReference type="EMBL" id="JBHLXE010000097">
    <property type="protein sequence ID" value="MFC0180287.1"/>
    <property type="molecule type" value="Genomic_DNA"/>
</dbReference>
<sequence length="64" mass="7691">MEKKYLLTKEVMELMRYNSRSAFIAFLRRNETFPKPVLLGTKRKAYVTTEVQEWIESHRVSHVC</sequence>
<comment type="caution">
    <text evidence="1">The sequence shown here is derived from an EMBL/GenBank/DDBJ whole genome shotgun (WGS) entry which is preliminary data.</text>
</comment>
<keyword evidence="2" id="KW-1185">Reference proteome</keyword>
<reference evidence="1 2" key="1">
    <citation type="submission" date="2024-09" db="EMBL/GenBank/DDBJ databases">
        <authorList>
            <person name="Sun Q."/>
            <person name="Mori K."/>
        </authorList>
    </citation>
    <scope>NUCLEOTIDE SEQUENCE [LARGE SCALE GENOMIC DNA]</scope>
    <source>
        <strain evidence="1 2">CCM 8545</strain>
    </source>
</reference>
<dbReference type="RefSeq" id="WP_385877401.1">
    <property type="nucleotide sequence ID" value="NZ_JBHLXE010000097.1"/>
</dbReference>
<proteinExistence type="predicted"/>
<evidence type="ECO:0000313" key="2">
    <source>
        <dbReference type="Proteomes" id="UP001589758"/>
    </source>
</evidence>
<evidence type="ECO:0000313" key="1">
    <source>
        <dbReference type="EMBL" id="MFC0180287.1"/>
    </source>
</evidence>
<organism evidence="1 2">
    <name type="scientific">Thorsellia kenyensis</name>
    <dbReference type="NCBI Taxonomy" id="1549888"/>
    <lineage>
        <taxon>Bacteria</taxon>
        <taxon>Pseudomonadati</taxon>
        <taxon>Pseudomonadota</taxon>
        <taxon>Gammaproteobacteria</taxon>
        <taxon>Enterobacterales</taxon>
        <taxon>Thorselliaceae</taxon>
        <taxon>Thorsellia</taxon>
    </lineage>
</organism>
<protein>
    <submittedName>
        <fullName evidence="1">Helix-turn-helix transcriptional regulator</fullName>
    </submittedName>
</protein>
<accession>A0ABV6CBB5</accession>
<gene>
    <name evidence="1" type="ORF">ACFFIT_09390</name>
</gene>
<dbReference type="Proteomes" id="UP001589758">
    <property type="component" value="Unassembled WGS sequence"/>
</dbReference>
<dbReference type="InterPro" id="IPR010260">
    <property type="entry name" value="AlpA"/>
</dbReference>
<dbReference type="Pfam" id="PF05930">
    <property type="entry name" value="Phage_AlpA"/>
    <property type="match status" value="1"/>
</dbReference>
<name>A0ABV6CBB5_9GAMM</name>